<evidence type="ECO:0000256" key="5">
    <source>
        <dbReference type="ARBA" id="ARBA00022679"/>
    </source>
</evidence>
<dbReference type="SMART" id="SM00388">
    <property type="entry name" value="HisKA"/>
    <property type="match status" value="1"/>
</dbReference>
<dbReference type="InterPro" id="IPR003594">
    <property type="entry name" value="HATPase_dom"/>
</dbReference>
<dbReference type="SMART" id="SM00387">
    <property type="entry name" value="HATPase_c"/>
    <property type="match status" value="1"/>
</dbReference>
<evidence type="ECO:0000313" key="16">
    <source>
        <dbReference type="Proteomes" id="UP001596060"/>
    </source>
</evidence>
<dbReference type="Gene3D" id="3.30.565.10">
    <property type="entry name" value="Histidine kinase-like ATPase, C-terminal domain"/>
    <property type="match status" value="1"/>
</dbReference>
<evidence type="ECO:0000256" key="2">
    <source>
        <dbReference type="ARBA" id="ARBA00004370"/>
    </source>
</evidence>
<feature type="domain" description="Histidine kinase" evidence="13">
    <location>
        <begin position="249"/>
        <end position="450"/>
    </location>
</feature>
<feature type="region of interest" description="Disordered" evidence="11">
    <location>
        <begin position="447"/>
        <end position="472"/>
    </location>
</feature>
<dbReference type="PROSITE" id="PS50109">
    <property type="entry name" value="HIS_KIN"/>
    <property type="match status" value="1"/>
</dbReference>
<comment type="subcellular location">
    <subcellularLocation>
        <location evidence="2">Membrane</location>
    </subcellularLocation>
</comment>
<dbReference type="EMBL" id="JBHSLU010000007">
    <property type="protein sequence ID" value="MFC5504504.1"/>
    <property type="molecule type" value="Genomic_DNA"/>
</dbReference>
<feature type="transmembrane region" description="Helical" evidence="12">
    <location>
        <begin position="14"/>
        <end position="35"/>
    </location>
</feature>
<evidence type="ECO:0000313" key="15">
    <source>
        <dbReference type="EMBL" id="MFC5504504.1"/>
    </source>
</evidence>
<reference evidence="16" key="1">
    <citation type="journal article" date="2019" name="Int. J. Syst. Evol. Microbiol.">
        <title>The Global Catalogue of Microorganisms (GCM) 10K type strain sequencing project: providing services to taxonomists for standard genome sequencing and annotation.</title>
        <authorList>
            <consortium name="The Broad Institute Genomics Platform"/>
            <consortium name="The Broad Institute Genome Sequencing Center for Infectious Disease"/>
            <person name="Wu L."/>
            <person name="Ma J."/>
        </authorList>
    </citation>
    <scope>NUCLEOTIDE SEQUENCE [LARGE SCALE GENOMIC DNA]</scope>
    <source>
        <strain evidence="16">CCUG 43117</strain>
    </source>
</reference>
<accession>A0ABW0P0W4</accession>
<sequence>MRPHSLISLLTRRLVLGSVLLTIVNIALVTGYYSLDRDELQREKISRQIGRLETALSRLPDGTLQFRPGERLIHDFRDYPEAYAYRILDHDGRVVDAANAGLVPPEVWAAVAASDAGSSTVQHEGRTVLVGSQKVDVGGKPARIGFASVGDPSRLVLFVFFDELFVHVFVALLPFAACLVLVNIVTVRQSLRPLIEAARAARETGHGTTTRRLPTAGLPAEILDMVEAINDALGRLEDALEAERAFTAEAAHALRTPLAVLSARVAQLPELPAAQPLRDDVARLTRLVEQMLSAAQADTLVVDPAMQSDLAAIARSVVADMAPIAIAAQRQIAYEGPDACPVMGDADAIAHALRNLVDNGLRFTPAGTEVTLAVEETGRLSVRDHGPGIPAVHRDTVFKRFWRGAASDLGGTGLGLAIVKRIAEAHQAEVGISDAAGGGALVSLQFHRPPSALPSEPEPVAGVRREAARQPA</sequence>
<dbReference type="PANTHER" id="PTHR45436:SF5">
    <property type="entry name" value="SENSOR HISTIDINE KINASE TRCS"/>
    <property type="match status" value="1"/>
</dbReference>
<dbReference type="PANTHER" id="PTHR45436">
    <property type="entry name" value="SENSOR HISTIDINE KINASE YKOH"/>
    <property type="match status" value="1"/>
</dbReference>
<evidence type="ECO:0000256" key="9">
    <source>
        <dbReference type="ARBA" id="ARBA00023012"/>
    </source>
</evidence>
<dbReference type="Pfam" id="PF00672">
    <property type="entry name" value="HAMP"/>
    <property type="match status" value="1"/>
</dbReference>
<comment type="catalytic activity">
    <reaction evidence="1">
        <text>ATP + protein L-histidine = ADP + protein N-phospho-L-histidine.</text>
        <dbReference type="EC" id="2.7.13.3"/>
    </reaction>
</comment>
<keyword evidence="7 15" id="KW-0418">Kinase</keyword>
<dbReference type="SUPFAM" id="SSF47384">
    <property type="entry name" value="Homodimeric domain of signal transducing histidine kinase"/>
    <property type="match status" value="1"/>
</dbReference>
<name>A0ABW0P0W4_9HYPH</name>
<evidence type="ECO:0000256" key="4">
    <source>
        <dbReference type="ARBA" id="ARBA00022553"/>
    </source>
</evidence>
<dbReference type="RefSeq" id="WP_377815502.1">
    <property type="nucleotide sequence ID" value="NZ_JBHSLU010000007.1"/>
</dbReference>
<dbReference type="EC" id="2.7.13.3" evidence="3"/>
<dbReference type="Gene3D" id="1.10.287.130">
    <property type="match status" value="1"/>
</dbReference>
<dbReference type="InterPro" id="IPR050428">
    <property type="entry name" value="TCS_sensor_his_kinase"/>
</dbReference>
<dbReference type="PRINTS" id="PR00344">
    <property type="entry name" value="BCTRLSENSOR"/>
</dbReference>
<keyword evidence="8 12" id="KW-1133">Transmembrane helix</keyword>
<dbReference type="InterPro" id="IPR003660">
    <property type="entry name" value="HAMP_dom"/>
</dbReference>
<evidence type="ECO:0000259" key="13">
    <source>
        <dbReference type="PROSITE" id="PS50109"/>
    </source>
</evidence>
<dbReference type="InterPro" id="IPR004358">
    <property type="entry name" value="Sig_transdc_His_kin-like_C"/>
</dbReference>
<comment type="caution">
    <text evidence="15">The sequence shown here is derived from an EMBL/GenBank/DDBJ whole genome shotgun (WGS) entry which is preliminary data.</text>
</comment>
<evidence type="ECO:0000256" key="1">
    <source>
        <dbReference type="ARBA" id="ARBA00000085"/>
    </source>
</evidence>
<keyword evidence="5" id="KW-0808">Transferase</keyword>
<gene>
    <name evidence="15" type="ORF">ACFPN9_04450</name>
</gene>
<evidence type="ECO:0000256" key="11">
    <source>
        <dbReference type="SAM" id="MobiDB-lite"/>
    </source>
</evidence>
<keyword evidence="10 12" id="KW-0472">Membrane</keyword>
<dbReference type="Proteomes" id="UP001596060">
    <property type="component" value="Unassembled WGS sequence"/>
</dbReference>
<dbReference type="InterPro" id="IPR005467">
    <property type="entry name" value="His_kinase_dom"/>
</dbReference>
<dbReference type="InterPro" id="IPR036890">
    <property type="entry name" value="HATPase_C_sf"/>
</dbReference>
<dbReference type="InterPro" id="IPR003661">
    <property type="entry name" value="HisK_dim/P_dom"/>
</dbReference>
<evidence type="ECO:0000256" key="3">
    <source>
        <dbReference type="ARBA" id="ARBA00012438"/>
    </source>
</evidence>
<evidence type="ECO:0000256" key="6">
    <source>
        <dbReference type="ARBA" id="ARBA00022692"/>
    </source>
</evidence>
<organism evidence="15 16">
    <name type="scientific">Bosea massiliensis</name>
    <dbReference type="NCBI Taxonomy" id="151419"/>
    <lineage>
        <taxon>Bacteria</taxon>
        <taxon>Pseudomonadati</taxon>
        <taxon>Pseudomonadota</taxon>
        <taxon>Alphaproteobacteria</taxon>
        <taxon>Hyphomicrobiales</taxon>
        <taxon>Boseaceae</taxon>
        <taxon>Bosea</taxon>
    </lineage>
</organism>
<proteinExistence type="predicted"/>
<feature type="domain" description="HAMP" evidence="14">
    <location>
        <begin position="188"/>
        <end position="241"/>
    </location>
</feature>
<protein>
    <recommendedName>
        <fullName evidence="3">histidine kinase</fullName>
        <ecNumber evidence="3">2.7.13.3</ecNumber>
    </recommendedName>
</protein>
<evidence type="ECO:0000256" key="10">
    <source>
        <dbReference type="ARBA" id="ARBA00023136"/>
    </source>
</evidence>
<dbReference type="PROSITE" id="PS50885">
    <property type="entry name" value="HAMP"/>
    <property type="match status" value="1"/>
</dbReference>
<evidence type="ECO:0000259" key="14">
    <source>
        <dbReference type="PROSITE" id="PS50885"/>
    </source>
</evidence>
<dbReference type="Pfam" id="PF02518">
    <property type="entry name" value="HATPase_c"/>
    <property type="match status" value="1"/>
</dbReference>
<dbReference type="CDD" id="cd00082">
    <property type="entry name" value="HisKA"/>
    <property type="match status" value="1"/>
</dbReference>
<keyword evidence="4" id="KW-0597">Phosphoprotein</keyword>
<evidence type="ECO:0000256" key="8">
    <source>
        <dbReference type="ARBA" id="ARBA00022989"/>
    </source>
</evidence>
<dbReference type="InterPro" id="IPR036097">
    <property type="entry name" value="HisK_dim/P_sf"/>
</dbReference>
<feature type="compositionally biased region" description="Basic and acidic residues" evidence="11">
    <location>
        <begin position="463"/>
        <end position="472"/>
    </location>
</feature>
<dbReference type="GO" id="GO:0016301">
    <property type="term" value="F:kinase activity"/>
    <property type="evidence" value="ECO:0007669"/>
    <property type="project" value="UniProtKB-KW"/>
</dbReference>
<keyword evidence="6 12" id="KW-0812">Transmembrane</keyword>
<keyword evidence="9" id="KW-0902">Two-component regulatory system</keyword>
<feature type="transmembrane region" description="Helical" evidence="12">
    <location>
        <begin position="164"/>
        <end position="185"/>
    </location>
</feature>
<keyword evidence="16" id="KW-1185">Reference proteome</keyword>
<dbReference type="SMART" id="SM00304">
    <property type="entry name" value="HAMP"/>
    <property type="match status" value="1"/>
</dbReference>
<dbReference type="SUPFAM" id="SSF55874">
    <property type="entry name" value="ATPase domain of HSP90 chaperone/DNA topoisomerase II/histidine kinase"/>
    <property type="match status" value="1"/>
</dbReference>
<evidence type="ECO:0000256" key="12">
    <source>
        <dbReference type="SAM" id="Phobius"/>
    </source>
</evidence>
<evidence type="ECO:0000256" key="7">
    <source>
        <dbReference type="ARBA" id="ARBA00022777"/>
    </source>
</evidence>